<feature type="compositionally biased region" description="Low complexity" evidence="4">
    <location>
        <begin position="1731"/>
        <end position="1744"/>
    </location>
</feature>
<dbReference type="PROSITE" id="PS51211">
    <property type="entry name" value="VITELLOGENIN"/>
    <property type="match status" value="1"/>
</dbReference>
<dbReference type="Gene3D" id="1.25.10.20">
    <property type="entry name" value="Vitellinogen, superhelical"/>
    <property type="match status" value="1"/>
</dbReference>
<protein>
    <submittedName>
        <fullName evidence="8">Uncharacterized protein LOC115215599</fullName>
    </submittedName>
</protein>
<evidence type="ECO:0000313" key="8">
    <source>
        <dbReference type="RefSeq" id="XP_029640679.1"/>
    </source>
</evidence>
<dbReference type="InterPro" id="IPR011030">
    <property type="entry name" value="Lipovitellin_superhlx_dom"/>
</dbReference>
<keyword evidence="7" id="KW-1185">Reference proteome</keyword>
<dbReference type="SUPFAM" id="SSF56968">
    <property type="entry name" value="Lipovitellin-phosvitin complex, beta-sheet shell regions"/>
    <property type="match status" value="1"/>
</dbReference>
<organism evidence="7 8">
    <name type="scientific">Octopus sinensis</name>
    <name type="common">East Asian common octopus</name>
    <dbReference type="NCBI Taxonomy" id="2607531"/>
    <lineage>
        <taxon>Eukaryota</taxon>
        <taxon>Metazoa</taxon>
        <taxon>Spiralia</taxon>
        <taxon>Lophotrochozoa</taxon>
        <taxon>Mollusca</taxon>
        <taxon>Cephalopoda</taxon>
        <taxon>Coleoidea</taxon>
        <taxon>Octopodiformes</taxon>
        <taxon>Octopoda</taxon>
        <taxon>Incirrata</taxon>
        <taxon>Octopodidae</taxon>
        <taxon>Octopus</taxon>
    </lineage>
</organism>
<dbReference type="GO" id="GO:0005319">
    <property type="term" value="F:lipid transporter activity"/>
    <property type="evidence" value="ECO:0007669"/>
    <property type="project" value="InterPro"/>
</dbReference>
<dbReference type="SUPFAM" id="SSF48431">
    <property type="entry name" value="Lipovitellin-phosvitin complex, superhelical domain"/>
    <property type="match status" value="1"/>
</dbReference>
<keyword evidence="2" id="KW-0325">Glycoprotein</keyword>
<feature type="chain" id="PRO_5028085475" evidence="5">
    <location>
        <begin position="26"/>
        <end position="1911"/>
    </location>
</feature>
<evidence type="ECO:0000256" key="5">
    <source>
        <dbReference type="SAM" id="SignalP"/>
    </source>
</evidence>
<dbReference type="InterPro" id="IPR015819">
    <property type="entry name" value="Lipid_transp_b-sht_shell"/>
</dbReference>
<sequence length="1911" mass="219923">MRDLTLVVAMFRLIVLVAIVAAAIAERIQLFPESRMTKYDYNVEVKLSVNKIDFWTAAKLNSLLEVHNRSGILTTMVKDLHINMFHDRILTQRSRDEPIMPMLYYPLNGKLVDVIREEMQRPTSFKLNAGHTENITFAGEHFIAKNMKRGLIQVLQVPETIHTNFTAGQTETRYEASVLGFCETTYIYSPCNTSKQCQEVVKRINLKKCIGTPLKKNSELKPLLEKIRNDTKNNVVTVKYRIYKKQNETTIERASVYSILYDTPTMKRDGQISVQFIQSLLRRSSEISSRPAPNNLTASTGVELIAEVPLRCDNMLPTAQYVKHVDDLLRAYRESNSSLAYIIYEIKNLLRCADQEKFDELIKKYANDRQNFPLLWDIIPAVDSPVMRKGLKIINAAVLEKKPLLLTLYAEHQTFDIETFNVMKELANEIPKEKKTLRTSAYLALSSYAHKCIKICEKLRLKYKHESGLLNSTVAEFPRVPHGIEILLKQLKEEIRQHNETRKEMLSYFLGLLETSQDKVLPLKLLRNLGNPESLPVLIDIIKSEKSMMLRILAADSLLRMPMDTLVQDKNSELIRLYMSVQTPQVLRIRLLKALIVNSLNDDIWQLLVSSIRYEPNCYVAKWAHTYIRQLAESEYEPIKLWTVKARKAMAVWPVWSSPCFESQKGVMDIYELIKERVLYPVHISKHLESLQESIAVDIQLLPVNSSVYTLILRGRLASKLDYHDYEIQLQLFTQSLRQVLEQTTLWLLKDTGIVFSLDKESVQSLRKLQDMAEVIVSSEEVKVPTFIGALLHAEQSQVYVPKLQYTVEGNDIVLTNPRWFSYWESRAYLDGEYMKPGVGLYEETKLSAPGTLKINLKDKSVLLTVEKGKTPTLDVYKSFFNFVEFEPMQKLIEGFIPRLIEDDFVQPDSRILAYALALGPVNIGGIIPETWKQPLSAIISLIYGVHHQRMFVETSDVKRLVKATVTMTPCESPMTGRIVNLAVLAEDNTKYVDVKGAVCYAVEETQVKANLLVEVTRKDAEKKQVKAVVKVPLRKPSPVECLWDREYQEQVKEQLANVSVQNIKMLPYLVPHWQARMADELNAFTQYSSSKQDPKVTLLDPVTDTQLELLQLEIHERVEDQRRSISSLNVRKNFTKLVTEVLELNVKVIKYINESLKLTSQDVLQTVKYFHQRNVIIARQTRISKHVEEMFRVISVTINTSESSQRQVLRKQLVILQRIFVEKVKQHIQTVSPVILKKLPVERKELYRNALLVEKLYLEMNPSNINETSRNISLRLELLLKELPKLFDFDSEETELLLLEIYRLRFYPTIILNETQCSVGCKFQKILLKSWHIQQDVVIYEKLLSEIRYYNMTCAKLSASCFSLNLKYMVLRLLHDFMGFKRASWENIIEEKPERILSAFQQLYQTLDIGVKLVEMKEPNLQRLSEDGGLPLYIELNEFLVKLQQISLYLLNEPSSDWHATVSQNTDMKRKQLKKTIVELFERVQRISRVESSKIVKPRLHSKSKLCDIPKSVEVEIKIEVDEKPLVTLKANFQKTPEQLKKEVDIGLFYFIQEERLSRPYPNITKDLIRGLNSYKSVQVIVDWQNKPLPQPVVTVLGHVRDWIKYLLRDYLVIKSVPESQINKIEIIVQQMMKSKMVNVHLHAGSKIYLITSIPVPIDILITPPSYRSVISGLQKVKSADLRSLVQGTTERIMTTTTSKPVQEIEKEIPRREETKKSAVNSRHARAAERSSQPTRTTPSVTTETLLSDILKRTTPETIVSTTTREHELQEARETVAPELKITIPKTQHVDIKKSSKEETLGRVQTTTPVTKPSELHKILKAQGEEITTHRPTVTPMTFAVKERRQTEPANQKTPLGESHSTTPSVQKTTTMKPATLREAGKTTSHTTKSPRQEQSQLGKVVTTLSSESQ</sequence>
<dbReference type="KEGG" id="osn:115215599"/>
<feature type="region of interest" description="Disordered" evidence="4">
    <location>
        <begin position="1792"/>
        <end position="1812"/>
    </location>
</feature>
<evidence type="ECO:0000256" key="4">
    <source>
        <dbReference type="SAM" id="MobiDB-lite"/>
    </source>
</evidence>
<evidence type="ECO:0000256" key="2">
    <source>
        <dbReference type="ARBA" id="ARBA00023180"/>
    </source>
</evidence>
<feature type="domain" description="Vitellogenin" evidence="6">
    <location>
        <begin position="31"/>
        <end position="699"/>
    </location>
</feature>
<gene>
    <name evidence="8" type="primary">LOC115215599</name>
</gene>
<dbReference type="PANTHER" id="PTHR23345:SF15">
    <property type="entry name" value="VITELLOGENIN 1-RELATED"/>
    <property type="match status" value="1"/>
</dbReference>
<dbReference type="InterPro" id="IPR050733">
    <property type="entry name" value="Vitellogenin/Apolipophorin"/>
</dbReference>
<dbReference type="RefSeq" id="XP_029640679.1">
    <property type="nucleotide sequence ID" value="XM_029784819.2"/>
</dbReference>
<dbReference type="PANTHER" id="PTHR23345">
    <property type="entry name" value="VITELLOGENIN-RELATED"/>
    <property type="match status" value="1"/>
</dbReference>
<evidence type="ECO:0000256" key="1">
    <source>
        <dbReference type="ARBA" id="ARBA00023157"/>
    </source>
</evidence>
<dbReference type="SMART" id="SM00638">
    <property type="entry name" value="LPD_N"/>
    <property type="match status" value="1"/>
</dbReference>
<feature type="compositionally biased region" description="Basic and acidic residues" evidence="4">
    <location>
        <begin position="1792"/>
        <end position="1802"/>
    </location>
</feature>
<dbReference type="Proteomes" id="UP000515154">
    <property type="component" value="Linkage group LG9"/>
</dbReference>
<feature type="compositionally biased region" description="Polar residues" evidence="4">
    <location>
        <begin position="1849"/>
        <end position="1874"/>
    </location>
</feature>
<feature type="compositionally biased region" description="Basic and acidic residues" evidence="4">
    <location>
        <begin position="1704"/>
        <end position="1718"/>
    </location>
</feature>
<evidence type="ECO:0000256" key="3">
    <source>
        <dbReference type="PROSITE-ProRule" id="PRU00557"/>
    </source>
</evidence>
<comment type="caution">
    <text evidence="3">Lacks conserved residue(s) required for the propagation of feature annotation.</text>
</comment>
<evidence type="ECO:0000313" key="7">
    <source>
        <dbReference type="Proteomes" id="UP000515154"/>
    </source>
</evidence>
<keyword evidence="1" id="KW-1015">Disulfide bond</keyword>
<reference evidence="8" key="1">
    <citation type="submission" date="2025-08" db="UniProtKB">
        <authorList>
            <consortium name="RefSeq"/>
        </authorList>
    </citation>
    <scope>IDENTIFICATION</scope>
</reference>
<accession>A0A6P7SQZ9</accession>
<name>A0A6P7SQZ9_9MOLL</name>
<feature type="region of interest" description="Disordered" evidence="4">
    <location>
        <begin position="1842"/>
        <end position="1911"/>
    </location>
</feature>
<proteinExistence type="predicted"/>
<evidence type="ECO:0000259" key="6">
    <source>
        <dbReference type="PROSITE" id="PS51211"/>
    </source>
</evidence>
<feature type="compositionally biased region" description="Polar residues" evidence="4">
    <location>
        <begin position="1883"/>
        <end position="1911"/>
    </location>
</feature>
<feature type="region of interest" description="Disordered" evidence="4">
    <location>
        <begin position="1697"/>
        <end position="1744"/>
    </location>
</feature>
<keyword evidence="5" id="KW-0732">Signal</keyword>
<dbReference type="InterPro" id="IPR001747">
    <property type="entry name" value="Vitellogenin_N"/>
</dbReference>
<feature type="signal peptide" evidence="5">
    <location>
        <begin position="1"/>
        <end position="25"/>
    </location>
</feature>